<name>A0AAT9FIG6_9BACT</name>
<dbReference type="KEGG" id="osu:NT6N_08030"/>
<evidence type="ECO:0008006" key="2">
    <source>
        <dbReference type="Google" id="ProtNLM"/>
    </source>
</evidence>
<proteinExistence type="predicted"/>
<dbReference type="EMBL" id="AP026866">
    <property type="protein sequence ID" value="BDS05763.1"/>
    <property type="molecule type" value="Genomic_DNA"/>
</dbReference>
<sequence>MKHPLGDTPQFEISPEMRKTLSDLGKHMKAVNAQFAEAGAKIAAGIKRINETLPENVRELARHGWFISWWHTPLPALIPVADLFRSGNEKEGNAQLCHHFTEIYGEITKDLLERYPRRAPILQSAFDAHESGSFALSVPVFLAQADGIAREMLGVSVYTRRGNVRKTMQEAIERIDPRGIDEPILRLILEDLPLTASDNSPDFRADSLNRHAILHGNDLDYPSSLNSLKAISWLQYAAQFEETAKMAQTTKVEQDVDLNT</sequence>
<reference evidence="1" key="1">
    <citation type="submission" date="2024-07" db="EMBL/GenBank/DDBJ databases">
        <title>Complete genome sequence of Verrucomicrobiaceae bacterium NT6N.</title>
        <authorList>
            <person name="Huang C."/>
            <person name="Takami H."/>
            <person name="Hamasaki K."/>
        </authorList>
    </citation>
    <scope>NUCLEOTIDE SEQUENCE</scope>
    <source>
        <strain evidence="1">NT6N</strain>
    </source>
</reference>
<gene>
    <name evidence="1" type="ORF">NT6N_08030</name>
</gene>
<organism evidence="1">
    <name type="scientific">Oceaniferula spumae</name>
    <dbReference type="NCBI Taxonomy" id="2979115"/>
    <lineage>
        <taxon>Bacteria</taxon>
        <taxon>Pseudomonadati</taxon>
        <taxon>Verrucomicrobiota</taxon>
        <taxon>Verrucomicrobiia</taxon>
        <taxon>Verrucomicrobiales</taxon>
        <taxon>Verrucomicrobiaceae</taxon>
        <taxon>Oceaniferula</taxon>
    </lineage>
</organism>
<dbReference type="AlphaFoldDB" id="A0AAT9FIG6"/>
<evidence type="ECO:0000313" key="1">
    <source>
        <dbReference type="EMBL" id="BDS05763.1"/>
    </source>
</evidence>
<accession>A0AAT9FIG6</accession>
<protein>
    <recommendedName>
        <fullName evidence="2">DUF4145 domain-containing protein</fullName>
    </recommendedName>
</protein>